<dbReference type="SMART" id="SM00935">
    <property type="entry name" value="OmpH"/>
    <property type="match status" value="1"/>
</dbReference>
<dbReference type="SUPFAM" id="SSF111384">
    <property type="entry name" value="OmpH-like"/>
    <property type="match status" value="1"/>
</dbReference>
<name>A0A2T8HWX2_9RHOB</name>
<keyword evidence="1" id="KW-0175">Coiled coil</keyword>
<dbReference type="EMBL" id="QDKM01000002">
    <property type="protein sequence ID" value="PVH29930.1"/>
    <property type="molecule type" value="Genomic_DNA"/>
</dbReference>
<gene>
    <name evidence="3" type="ORF">DDE20_07505</name>
</gene>
<accession>A0A2T8HWX2</accession>
<evidence type="ECO:0000313" key="3">
    <source>
        <dbReference type="EMBL" id="PVH29930.1"/>
    </source>
</evidence>
<comment type="caution">
    <text evidence="3">The sequence shown here is derived from an EMBL/GenBank/DDBJ whole genome shotgun (WGS) entry which is preliminary data.</text>
</comment>
<feature type="coiled-coil region" evidence="1">
    <location>
        <begin position="70"/>
        <end position="145"/>
    </location>
</feature>
<keyword evidence="4" id="KW-1185">Reference proteome</keyword>
<evidence type="ECO:0000256" key="1">
    <source>
        <dbReference type="SAM" id="Coils"/>
    </source>
</evidence>
<dbReference type="InterPro" id="IPR005632">
    <property type="entry name" value="Chaperone_Skp"/>
</dbReference>
<dbReference type="RefSeq" id="WP_116557819.1">
    <property type="nucleotide sequence ID" value="NZ_QDKM01000002.1"/>
</dbReference>
<dbReference type="OrthoDB" id="7868372at2"/>
<proteinExistence type="predicted"/>
<evidence type="ECO:0000256" key="2">
    <source>
        <dbReference type="SAM" id="MobiDB-lite"/>
    </source>
</evidence>
<feature type="compositionally biased region" description="Pro residues" evidence="2">
    <location>
        <begin position="229"/>
        <end position="245"/>
    </location>
</feature>
<reference evidence="3 4" key="1">
    <citation type="submission" date="2018-04" db="EMBL/GenBank/DDBJ databases">
        <title>Pararhodobacter oceanense sp. nov., isolated from marine intertidal sediment.</title>
        <authorList>
            <person name="Wang X.-L."/>
            <person name="Du Z.-J."/>
        </authorList>
    </citation>
    <scope>NUCLEOTIDE SEQUENCE [LARGE SCALE GENOMIC DNA]</scope>
    <source>
        <strain evidence="3 4">AM505</strain>
    </source>
</reference>
<dbReference type="Pfam" id="PF03938">
    <property type="entry name" value="OmpH"/>
    <property type="match status" value="1"/>
</dbReference>
<feature type="region of interest" description="Disordered" evidence="2">
    <location>
        <begin position="200"/>
        <end position="251"/>
    </location>
</feature>
<dbReference type="Proteomes" id="UP000245911">
    <property type="component" value="Unassembled WGS sequence"/>
</dbReference>
<dbReference type="AlphaFoldDB" id="A0A2T8HWX2"/>
<sequence>MRATIRSILLTGTLFCVPVFTSLHPQQAAAQGVDPAAPSQGARQLGFASGAQVRFRVLDQDRLLTGSILGQQLQERLRDAERELEAENSALAEQLATEESELTALRPTLSPEEFRTRADAFDRRVEEIRAERERLNQQLARRYEADVQAFFATALPVLDQLMMDEGLNALLRPDILILGAEWLDITDQAIERLDATVVQVPDTPDTPEAPDAVPEQSPEPTLESSPEPSSDPSPEPSPEPSPDPAPDAAQP</sequence>
<protein>
    <submittedName>
        <fullName evidence="3">Molecular chaperone Skp</fullName>
    </submittedName>
</protein>
<dbReference type="InterPro" id="IPR024930">
    <property type="entry name" value="Skp_dom_sf"/>
</dbReference>
<organism evidence="3 4">
    <name type="scientific">Pararhodobacter oceanensis</name>
    <dbReference type="NCBI Taxonomy" id="2172121"/>
    <lineage>
        <taxon>Bacteria</taxon>
        <taxon>Pseudomonadati</taxon>
        <taxon>Pseudomonadota</taxon>
        <taxon>Alphaproteobacteria</taxon>
        <taxon>Rhodobacterales</taxon>
        <taxon>Paracoccaceae</taxon>
        <taxon>Pararhodobacter</taxon>
    </lineage>
</organism>
<feature type="compositionally biased region" description="Low complexity" evidence="2">
    <location>
        <begin position="209"/>
        <end position="228"/>
    </location>
</feature>
<evidence type="ECO:0000313" key="4">
    <source>
        <dbReference type="Proteomes" id="UP000245911"/>
    </source>
</evidence>
<dbReference type="Gene3D" id="3.30.910.20">
    <property type="entry name" value="Skp domain"/>
    <property type="match status" value="1"/>
</dbReference>
<dbReference type="GO" id="GO:0051082">
    <property type="term" value="F:unfolded protein binding"/>
    <property type="evidence" value="ECO:0007669"/>
    <property type="project" value="InterPro"/>
</dbReference>